<evidence type="ECO:0000313" key="3">
    <source>
        <dbReference type="Proteomes" id="UP000681720"/>
    </source>
</evidence>
<accession>A0A8S3IHD2</accession>
<dbReference type="EMBL" id="CAJOBJ010343391">
    <property type="protein sequence ID" value="CAF5197891.1"/>
    <property type="molecule type" value="Genomic_DNA"/>
</dbReference>
<comment type="caution">
    <text evidence="2">The sequence shown here is derived from an EMBL/GenBank/DDBJ whole genome shotgun (WGS) entry which is preliminary data.</text>
</comment>
<reference evidence="2" key="1">
    <citation type="submission" date="2021-02" db="EMBL/GenBank/DDBJ databases">
        <authorList>
            <person name="Nowell W R."/>
        </authorList>
    </citation>
    <scope>NUCLEOTIDE SEQUENCE</scope>
</reference>
<evidence type="ECO:0000313" key="2">
    <source>
        <dbReference type="EMBL" id="CAF5197891.1"/>
    </source>
</evidence>
<dbReference type="Proteomes" id="UP000681720">
    <property type="component" value="Unassembled WGS sequence"/>
</dbReference>
<protein>
    <submittedName>
        <fullName evidence="2">Uncharacterized protein</fullName>
    </submittedName>
</protein>
<organism evidence="2 3">
    <name type="scientific">Rotaria magnacalcarata</name>
    <dbReference type="NCBI Taxonomy" id="392030"/>
    <lineage>
        <taxon>Eukaryota</taxon>
        <taxon>Metazoa</taxon>
        <taxon>Spiralia</taxon>
        <taxon>Gnathifera</taxon>
        <taxon>Rotifera</taxon>
        <taxon>Eurotatoria</taxon>
        <taxon>Bdelloidea</taxon>
        <taxon>Philodinida</taxon>
        <taxon>Philodinidae</taxon>
        <taxon>Rotaria</taxon>
    </lineage>
</organism>
<proteinExistence type="predicted"/>
<feature type="region of interest" description="Disordered" evidence="1">
    <location>
        <begin position="66"/>
        <end position="116"/>
    </location>
</feature>
<dbReference type="AlphaFoldDB" id="A0A8S3IHD2"/>
<gene>
    <name evidence="2" type="ORF">GIL414_LOCUS75582</name>
</gene>
<evidence type="ECO:0000256" key="1">
    <source>
        <dbReference type="SAM" id="MobiDB-lite"/>
    </source>
</evidence>
<sequence length="133" mass="15554">MDYHSSMCNLTILQTYDQQRCQTEEQHNVSTTLTTLCRVADAFDGSMLIKDSSPIKFIDDIDTDEEMNIPNSQEDNSIESELLEQQEQQHQEEIQRERWFSMDRQDTQHVENNQDNDYASSSSLVILNRAFVQ</sequence>
<feature type="compositionally biased region" description="Basic and acidic residues" evidence="1">
    <location>
        <begin position="87"/>
        <end position="109"/>
    </location>
</feature>
<name>A0A8S3IHD2_9BILA</name>
<feature type="non-terminal residue" evidence="2">
    <location>
        <position position="1"/>
    </location>
</feature>